<feature type="transmembrane region" description="Helical" evidence="6">
    <location>
        <begin position="102"/>
        <end position="126"/>
    </location>
</feature>
<keyword evidence="3 6" id="KW-0812">Transmembrane</keyword>
<dbReference type="Pfam" id="PF03788">
    <property type="entry name" value="LrgA"/>
    <property type="match status" value="1"/>
</dbReference>
<feature type="transmembrane region" description="Helical" evidence="6">
    <location>
        <begin position="12"/>
        <end position="29"/>
    </location>
</feature>
<feature type="transmembrane region" description="Helical" evidence="6">
    <location>
        <begin position="41"/>
        <end position="59"/>
    </location>
</feature>
<keyword evidence="2" id="KW-1003">Cell membrane</keyword>
<dbReference type="Proteomes" id="UP000636888">
    <property type="component" value="Unassembled WGS sequence"/>
</dbReference>
<organism evidence="7 8">
    <name type="scientific">Geomesophilobacter sediminis</name>
    <dbReference type="NCBI Taxonomy" id="2798584"/>
    <lineage>
        <taxon>Bacteria</taxon>
        <taxon>Pseudomonadati</taxon>
        <taxon>Thermodesulfobacteriota</taxon>
        <taxon>Desulfuromonadia</taxon>
        <taxon>Geobacterales</taxon>
        <taxon>Geobacteraceae</taxon>
        <taxon>Geomesophilobacter</taxon>
    </lineage>
</organism>
<comment type="subcellular location">
    <subcellularLocation>
        <location evidence="1">Cell membrane</location>
        <topology evidence="1">Multi-pass membrane protein</topology>
    </subcellularLocation>
</comment>
<dbReference type="EMBL" id="JAEMHM010000011">
    <property type="protein sequence ID" value="MBJ6725907.1"/>
    <property type="molecule type" value="Genomic_DNA"/>
</dbReference>
<gene>
    <name evidence="7" type="ORF">JFN93_14415</name>
</gene>
<feature type="transmembrane region" description="Helical" evidence="6">
    <location>
        <begin position="71"/>
        <end position="90"/>
    </location>
</feature>
<dbReference type="GO" id="GO:0005886">
    <property type="term" value="C:plasma membrane"/>
    <property type="evidence" value="ECO:0007669"/>
    <property type="project" value="UniProtKB-SubCell"/>
</dbReference>
<dbReference type="InterPro" id="IPR005538">
    <property type="entry name" value="LrgA/CidA"/>
</dbReference>
<dbReference type="PANTHER" id="PTHR33931">
    <property type="entry name" value="HOLIN-LIKE PROTEIN CIDA-RELATED"/>
    <property type="match status" value="1"/>
</dbReference>
<evidence type="ECO:0000256" key="2">
    <source>
        <dbReference type="ARBA" id="ARBA00022475"/>
    </source>
</evidence>
<comment type="caution">
    <text evidence="7">The sequence shown here is derived from an EMBL/GenBank/DDBJ whole genome shotgun (WGS) entry which is preliminary data.</text>
</comment>
<evidence type="ECO:0000256" key="4">
    <source>
        <dbReference type="ARBA" id="ARBA00022989"/>
    </source>
</evidence>
<protein>
    <submittedName>
        <fullName evidence="7">CidA/LrgA family protein</fullName>
    </submittedName>
</protein>
<evidence type="ECO:0000256" key="6">
    <source>
        <dbReference type="SAM" id="Phobius"/>
    </source>
</evidence>
<evidence type="ECO:0000313" key="7">
    <source>
        <dbReference type="EMBL" id="MBJ6725907.1"/>
    </source>
</evidence>
<evidence type="ECO:0000313" key="8">
    <source>
        <dbReference type="Proteomes" id="UP000636888"/>
    </source>
</evidence>
<reference evidence="7" key="1">
    <citation type="submission" date="2020-12" db="EMBL/GenBank/DDBJ databases">
        <title>Geomonas sp. Red875, isolated from river sediment.</title>
        <authorList>
            <person name="Xu Z."/>
            <person name="Zhang Z."/>
            <person name="Masuda Y."/>
            <person name="Itoh H."/>
            <person name="Senoo K."/>
        </authorList>
    </citation>
    <scope>NUCLEOTIDE SEQUENCE</scope>
    <source>
        <strain evidence="7">Red875</strain>
    </source>
</reference>
<accession>A0A8J7M0M1</accession>
<evidence type="ECO:0000256" key="5">
    <source>
        <dbReference type="ARBA" id="ARBA00023136"/>
    </source>
</evidence>
<sequence>MNRYRTVATWRRHFRASAVLQILLLLALWQVGELVVRLTRLPLPGAIAGLFILLALLGTKRLSVCSVRRGASWFLAEMLLFFVPAVMAVLDHPELFGLQGVKILLVILTSTCLVMIVTAGVIDAFYRIKVSGEDHVPAID</sequence>
<name>A0A8J7M0M1_9BACT</name>
<dbReference type="RefSeq" id="WP_199384798.1">
    <property type="nucleotide sequence ID" value="NZ_JAEMHM010000011.1"/>
</dbReference>
<keyword evidence="5 6" id="KW-0472">Membrane</keyword>
<evidence type="ECO:0000256" key="1">
    <source>
        <dbReference type="ARBA" id="ARBA00004651"/>
    </source>
</evidence>
<proteinExistence type="predicted"/>
<keyword evidence="4 6" id="KW-1133">Transmembrane helix</keyword>
<dbReference type="AlphaFoldDB" id="A0A8J7M0M1"/>
<evidence type="ECO:0000256" key="3">
    <source>
        <dbReference type="ARBA" id="ARBA00022692"/>
    </source>
</evidence>
<keyword evidence="8" id="KW-1185">Reference proteome</keyword>
<dbReference type="PANTHER" id="PTHR33931:SF2">
    <property type="entry name" value="HOLIN-LIKE PROTEIN CIDA"/>
    <property type="match status" value="1"/>
</dbReference>